<dbReference type="Ensembl" id="ENSEBUT00000018411.1">
    <property type="protein sequence ID" value="ENSEBUP00000017835.1"/>
    <property type="gene ID" value="ENSEBUG00000011147.1"/>
</dbReference>
<dbReference type="InterPro" id="IPR051994">
    <property type="entry name" value="WW_domain-binding"/>
</dbReference>
<accession>A0A8C4QMN6</accession>
<dbReference type="GeneTree" id="ENSGT00950000183109"/>
<dbReference type="Pfam" id="PF11669">
    <property type="entry name" value="WBP-1"/>
    <property type="match status" value="1"/>
</dbReference>
<reference evidence="2" key="2">
    <citation type="submission" date="2025-09" db="UniProtKB">
        <authorList>
            <consortium name="Ensembl"/>
        </authorList>
    </citation>
    <scope>IDENTIFICATION</scope>
</reference>
<keyword evidence="1" id="KW-0472">Membrane</keyword>
<evidence type="ECO:0008006" key="4">
    <source>
        <dbReference type="Google" id="ProtNLM"/>
    </source>
</evidence>
<feature type="transmembrane region" description="Helical" evidence="1">
    <location>
        <begin position="64"/>
        <end position="83"/>
    </location>
</feature>
<keyword evidence="1" id="KW-0812">Transmembrane</keyword>
<sequence>MDTTLVCVLLGVIAALPGAGRFLNLGCLASARKLCSGSDSKQYWCDTGHCCGEAGCCTYYYELWWFWLVWSLIILLSCCCAYYHRRVKLRSQQQQRQREINLLAYEGACNYPGPPLDIRLMATCKLPAYEEVLLMRPRNTPPPPYSSLHQHVLQGRGALSDGLLPTSLAACTHSSSLSTTVCSSSSAQSLHDGATQDLQAASQCPVEVCTPSPAFLEDRDFTEGHNIHSSTSEENQSIVVSVGPPTEFGNGGGMADCSPQANIFQDERNGELRLSNNGEKSSLASLCGEVNEAAEAAKTFEALSACSHSDGEEGEGGSFRQRLFTRDSGIDVCMCSLQLDGRLHGRSESNAET</sequence>
<evidence type="ECO:0000313" key="2">
    <source>
        <dbReference type="Ensembl" id="ENSEBUP00000017835.1"/>
    </source>
</evidence>
<protein>
    <recommendedName>
        <fullName evidence="4">WW domain binding protein 1</fullName>
    </recommendedName>
</protein>
<dbReference type="Proteomes" id="UP000694388">
    <property type="component" value="Unplaced"/>
</dbReference>
<reference evidence="2" key="1">
    <citation type="submission" date="2025-08" db="UniProtKB">
        <authorList>
            <consortium name="Ensembl"/>
        </authorList>
    </citation>
    <scope>IDENTIFICATION</scope>
</reference>
<evidence type="ECO:0000256" key="1">
    <source>
        <dbReference type="SAM" id="Phobius"/>
    </source>
</evidence>
<evidence type="ECO:0000313" key="3">
    <source>
        <dbReference type="Proteomes" id="UP000694388"/>
    </source>
</evidence>
<dbReference type="InterPro" id="IPR021684">
    <property type="entry name" value="WBP1-like"/>
</dbReference>
<name>A0A8C4QMN6_EPTBU</name>
<keyword evidence="1" id="KW-1133">Transmembrane helix</keyword>
<proteinExistence type="predicted"/>
<dbReference type="PANTHER" id="PTHR16209:SF6">
    <property type="entry name" value="VESICULAR, OVEREXPRESSED IN CANCER, PROSURVIVAL PROTEIN 1"/>
    <property type="match status" value="1"/>
</dbReference>
<organism evidence="2 3">
    <name type="scientific">Eptatretus burgeri</name>
    <name type="common">Inshore hagfish</name>
    <dbReference type="NCBI Taxonomy" id="7764"/>
    <lineage>
        <taxon>Eukaryota</taxon>
        <taxon>Metazoa</taxon>
        <taxon>Chordata</taxon>
        <taxon>Craniata</taxon>
        <taxon>Vertebrata</taxon>
        <taxon>Cyclostomata</taxon>
        <taxon>Myxini</taxon>
        <taxon>Myxiniformes</taxon>
        <taxon>Myxinidae</taxon>
        <taxon>Eptatretinae</taxon>
        <taxon>Eptatretus</taxon>
    </lineage>
</organism>
<keyword evidence="3" id="KW-1185">Reference proteome</keyword>
<dbReference type="AlphaFoldDB" id="A0A8C4QMN6"/>
<dbReference type="PANTHER" id="PTHR16209">
    <property type="entry name" value="VESICULAR, OVEREXPRESSED IN CANCER, PROSURVIVAL PROTEIN 1"/>
    <property type="match status" value="1"/>
</dbReference>